<comment type="caution">
    <text evidence="1">The sequence shown here is derived from an EMBL/GenBank/DDBJ whole genome shotgun (WGS) entry which is preliminary data.</text>
</comment>
<reference evidence="1" key="1">
    <citation type="journal article" date="2012" name="PLoS ONE">
        <title>Gene sets for utilization of primary and secondary nutrition supplies in the distal gut of endangered iberian lynx.</title>
        <authorList>
            <person name="Alcaide M."/>
            <person name="Messina E."/>
            <person name="Richter M."/>
            <person name="Bargiela R."/>
            <person name="Peplies J."/>
            <person name="Huws S.A."/>
            <person name="Newbold C.J."/>
            <person name="Golyshin P.N."/>
            <person name="Simon M.A."/>
            <person name="Lopez G."/>
            <person name="Yakimov M.M."/>
            <person name="Ferrer M."/>
        </authorList>
    </citation>
    <scope>NUCLEOTIDE SEQUENCE</scope>
</reference>
<keyword evidence="1" id="KW-0808">Transferase</keyword>
<protein>
    <submittedName>
        <fullName evidence="1">SAM independent family methyltransferase</fullName>
    </submittedName>
</protein>
<organism evidence="1">
    <name type="scientific">gut metagenome</name>
    <dbReference type="NCBI Taxonomy" id="749906"/>
    <lineage>
        <taxon>unclassified sequences</taxon>
        <taxon>metagenomes</taxon>
        <taxon>organismal metagenomes</taxon>
    </lineage>
</organism>
<dbReference type="AlphaFoldDB" id="J9GC81"/>
<gene>
    <name evidence="1" type="ORF">EVA_14885</name>
</gene>
<dbReference type="InterPro" id="IPR029063">
    <property type="entry name" value="SAM-dependent_MTases_sf"/>
</dbReference>
<evidence type="ECO:0000313" key="1">
    <source>
        <dbReference type="EMBL" id="EJW97009.1"/>
    </source>
</evidence>
<name>J9GC81_9ZZZZ</name>
<keyword evidence="1" id="KW-0489">Methyltransferase</keyword>
<accession>J9GC81</accession>
<dbReference type="GO" id="GO:0032259">
    <property type="term" value="P:methylation"/>
    <property type="evidence" value="ECO:0007669"/>
    <property type="project" value="UniProtKB-KW"/>
</dbReference>
<dbReference type="GO" id="GO:0008168">
    <property type="term" value="F:methyltransferase activity"/>
    <property type="evidence" value="ECO:0007669"/>
    <property type="project" value="UniProtKB-KW"/>
</dbReference>
<proteinExistence type="predicted"/>
<dbReference type="Gene3D" id="3.40.50.150">
    <property type="entry name" value="Vaccinia Virus protein VP39"/>
    <property type="match status" value="1"/>
</dbReference>
<dbReference type="EMBL" id="AMCI01004984">
    <property type="protein sequence ID" value="EJW97009.1"/>
    <property type="molecule type" value="Genomic_DNA"/>
</dbReference>
<sequence length="70" mass="8394">MTPHSYYDIAIEGQPKEQIYYHRSIQDIFNLCFRAGFVIDGFYEECFKTNKEIPMVMIVRLKKVKRDSLK</sequence>